<name>A0A8H7VRV6_9FUNG</name>
<reference evidence="1" key="1">
    <citation type="submission" date="2021-01" db="EMBL/GenBank/DDBJ databases">
        <title>Metabolic potential, ecology and presence of endohyphal bacteria is reflected in genomic diversity of Mucoromycotina.</title>
        <authorList>
            <person name="Muszewska A."/>
            <person name="Okrasinska A."/>
            <person name="Steczkiewicz K."/>
            <person name="Drgas O."/>
            <person name="Orlowska M."/>
            <person name="Perlinska-Lenart U."/>
            <person name="Aleksandrzak-Piekarczyk T."/>
            <person name="Szatraj K."/>
            <person name="Zielenkiewicz U."/>
            <person name="Pilsyk S."/>
            <person name="Malc E."/>
            <person name="Mieczkowski P."/>
            <person name="Kruszewska J.S."/>
            <person name="Biernat P."/>
            <person name="Pawlowska J."/>
        </authorList>
    </citation>
    <scope>NUCLEOTIDE SEQUENCE</scope>
    <source>
        <strain evidence="1">WA0000018081</strain>
    </source>
</reference>
<proteinExistence type="predicted"/>
<keyword evidence="2" id="KW-1185">Reference proteome</keyword>
<organism evidence="1 2">
    <name type="scientific">Thamnidium elegans</name>
    <dbReference type="NCBI Taxonomy" id="101142"/>
    <lineage>
        <taxon>Eukaryota</taxon>
        <taxon>Fungi</taxon>
        <taxon>Fungi incertae sedis</taxon>
        <taxon>Mucoromycota</taxon>
        <taxon>Mucoromycotina</taxon>
        <taxon>Mucoromycetes</taxon>
        <taxon>Mucorales</taxon>
        <taxon>Mucorineae</taxon>
        <taxon>Mucoraceae</taxon>
        <taxon>Thamnidium</taxon>
    </lineage>
</organism>
<protein>
    <submittedName>
        <fullName evidence="1">Uncharacterized protein</fullName>
    </submittedName>
</protein>
<evidence type="ECO:0000313" key="2">
    <source>
        <dbReference type="Proteomes" id="UP000613177"/>
    </source>
</evidence>
<comment type="caution">
    <text evidence="1">The sequence shown here is derived from an EMBL/GenBank/DDBJ whole genome shotgun (WGS) entry which is preliminary data.</text>
</comment>
<dbReference type="EMBL" id="JAEPRE010000316">
    <property type="protein sequence ID" value="KAG2229057.1"/>
    <property type="molecule type" value="Genomic_DNA"/>
</dbReference>
<feature type="non-terminal residue" evidence="1">
    <location>
        <position position="1"/>
    </location>
</feature>
<gene>
    <name evidence="1" type="ORF">INT48_005642</name>
</gene>
<dbReference type="Proteomes" id="UP000613177">
    <property type="component" value="Unassembled WGS sequence"/>
</dbReference>
<accession>A0A8H7VRV6</accession>
<dbReference type="AlphaFoldDB" id="A0A8H7VRV6"/>
<evidence type="ECO:0000313" key="1">
    <source>
        <dbReference type="EMBL" id="KAG2229057.1"/>
    </source>
</evidence>
<sequence length="49" mass="5839">INVLSSAVHSFIIDASDSDDEWAKITKRKYYFIRRNSVSFNEHEQDYSR</sequence>